<dbReference type="InParanoid" id="A0A0V0R7I7"/>
<evidence type="ECO:0000313" key="2">
    <source>
        <dbReference type="Proteomes" id="UP000054937"/>
    </source>
</evidence>
<protein>
    <submittedName>
        <fullName evidence="1">Uncharacterized protein</fullName>
    </submittedName>
</protein>
<comment type="caution">
    <text evidence="1">The sequence shown here is derived from an EMBL/GenBank/DDBJ whole genome shotgun (WGS) entry which is preliminary data.</text>
</comment>
<name>A0A0V0R7I7_PSEPJ</name>
<organism evidence="1 2">
    <name type="scientific">Pseudocohnilembus persalinus</name>
    <name type="common">Ciliate</name>
    <dbReference type="NCBI Taxonomy" id="266149"/>
    <lineage>
        <taxon>Eukaryota</taxon>
        <taxon>Sar</taxon>
        <taxon>Alveolata</taxon>
        <taxon>Ciliophora</taxon>
        <taxon>Intramacronucleata</taxon>
        <taxon>Oligohymenophorea</taxon>
        <taxon>Scuticociliatia</taxon>
        <taxon>Philasterida</taxon>
        <taxon>Pseudocohnilembidae</taxon>
        <taxon>Pseudocohnilembus</taxon>
    </lineage>
</organism>
<proteinExistence type="predicted"/>
<sequence>MMENSSIQENLRIFKHQNSVYNVNKKSIIQNPSNQNEITQIFTFDPKQTHENIYVYTFTDNNNNQLFLNQYDLQNKSLNHYYQLDNHQLSPQDSDLNFNQKTSNYQDNFINFIDNMQQVTEDVQAENQFYQNITANQVRNNNGQFGVIPFSICDQKCILGKQTCFKFRIISNKQDGIYLGICDKNTLYLDKYCKSGHNWAQNEDKHGVYMIDTGLKSLGKSKSYNDFDPYFNDSDQVPFEFYGEEEIEIGVQVDLIENIIYFRKINGRKSGFEYAMPINKMNRSWLYPCVAMYNSYSIVQIFPYQW</sequence>
<evidence type="ECO:0000313" key="1">
    <source>
        <dbReference type="EMBL" id="KRX10320.1"/>
    </source>
</evidence>
<reference evidence="1 2" key="1">
    <citation type="journal article" date="2015" name="Sci. Rep.">
        <title>Genome of the facultative scuticociliatosis pathogen Pseudocohnilembus persalinus provides insight into its virulence through horizontal gene transfer.</title>
        <authorList>
            <person name="Xiong J."/>
            <person name="Wang G."/>
            <person name="Cheng J."/>
            <person name="Tian M."/>
            <person name="Pan X."/>
            <person name="Warren A."/>
            <person name="Jiang C."/>
            <person name="Yuan D."/>
            <person name="Miao W."/>
        </authorList>
    </citation>
    <scope>NUCLEOTIDE SEQUENCE [LARGE SCALE GENOMIC DNA]</scope>
    <source>
        <strain evidence="1">36N120E</strain>
    </source>
</reference>
<gene>
    <name evidence="1" type="ORF">PPERSA_02737</name>
</gene>
<dbReference type="EMBL" id="LDAU01000031">
    <property type="protein sequence ID" value="KRX10320.1"/>
    <property type="molecule type" value="Genomic_DNA"/>
</dbReference>
<keyword evidence="2" id="KW-1185">Reference proteome</keyword>
<dbReference type="AlphaFoldDB" id="A0A0V0R7I7"/>
<dbReference type="Proteomes" id="UP000054937">
    <property type="component" value="Unassembled WGS sequence"/>
</dbReference>
<accession>A0A0V0R7I7</accession>